<evidence type="ECO:0000313" key="1">
    <source>
        <dbReference type="EMBL" id="TGV03115.1"/>
    </source>
</evidence>
<keyword evidence="2" id="KW-1185">Reference proteome</keyword>
<dbReference type="RefSeq" id="WP_135876533.1">
    <property type="nucleotide sequence ID" value="NZ_SRSO01000008.1"/>
</dbReference>
<name>A0A4S1DYQ9_9FLAO</name>
<protein>
    <submittedName>
        <fullName evidence="1">RSAM-modified peptide</fullName>
    </submittedName>
</protein>
<evidence type="ECO:0000313" key="2">
    <source>
        <dbReference type="Proteomes" id="UP000307602"/>
    </source>
</evidence>
<proteinExistence type="predicted"/>
<comment type="caution">
    <text evidence="1">The sequence shown here is derived from an EMBL/GenBank/DDBJ whole genome shotgun (WGS) entry which is preliminary data.</text>
</comment>
<reference evidence="1 2" key="1">
    <citation type="submission" date="2019-04" db="EMBL/GenBank/DDBJ databases">
        <authorList>
            <person name="Liu A."/>
        </authorList>
    </citation>
    <scope>NUCLEOTIDE SEQUENCE [LARGE SCALE GENOMIC DNA]</scope>
    <source>
        <strain evidence="1 2">RZ03</strain>
    </source>
</reference>
<dbReference type="NCBIfam" id="TIGR04149">
    <property type="entry name" value="GG_sam_targ_CFB"/>
    <property type="match status" value="1"/>
</dbReference>
<dbReference type="EMBL" id="SRSO01000008">
    <property type="protein sequence ID" value="TGV03115.1"/>
    <property type="molecule type" value="Genomic_DNA"/>
</dbReference>
<dbReference type="Proteomes" id="UP000307602">
    <property type="component" value="Unassembled WGS sequence"/>
</dbReference>
<sequence length="74" mass="8169">MKKLKLKNLKLDANNILKRNQLKTLFGGYDGSCTTNCVSTTYSCPDGVSEVGILCTCNFNHSTLYNQFGQIACQ</sequence>
<accession>A0A4S1DYQ9</accession>
<dbReference type="InterPro" id="IPR026408">
    <property type="entry name" value="GG_sam_targ_CFB"/>
</dbReference>
<gene>
    <name evidence="1" type="ORF">EM932_07310</name>
</gene>
<organism evidence="1 2">
    <name type="scientific">Flavivirga rizhaonensis</name>
    <dbReference type="NCBI Taxonomy" id="2559571"/>
    <lineage>
        <taxon>Bacteria</taxon>
        <taxon>Pseudomonadati</taxon>
        <taxon>Bacteroidota</taxon>
        <taxon>Flavobacteriia</taxon>
        <taxon>Flavobacteriales</taxon>
        <taxon>Flavobacteriaceae</taxon>
        <taxon>Flavivirga</taxon>
    </lineage>
</organism>
<dbReference type="AlphaFoldDB" id="A0A4S1DYQ9"/>